<evidence type="ECO:0000256" key="2">
    <source>
        <dbReference type="ARBA" id="ARBA00001946"/>
    </source>
</evidence>
<gene>
    <name evidence="10" type="ORF">QN277_018610</name>
</gene>
<dbReference type="InterPro" id="IPR015655">
    <property type="entry name" value="PP2C"/>
</dbReference>
<dbReference type="InterPro" id="IPR000222">
    <property type="entry name" value="PP2C_BS"/>
</dbReference>
<dbReference type="SUPFAM" id="SSF81606">
    <property type="entry name" value="PP2C-like"/>
    <property type="match status" value="1"/>
</dbReference>
<dbReference type="PANTHER" id="PTHR13832">
    <property type="entry name" value="PROTEIN PHOSPHATASE 2C"/>
    <property type="match status" value="1"/>
</dbReference>
<dbReference type="InterPro" id="IPR036457">
    <property type="entry name" value="PPM-type-like_dom_sf"/>
</dbReference>
<comment type="caution">
    <text evidence="10">The sequence shown here is derived from an EMBL/GenBank/DDBJ whole genome shotgun (WGS) entry which is preliminary data.</text>
</comment>
<dbReference type="GO" id="GO:0004722">
    <property type="term" value="F:protein serine/threonine phosphatase activity"/>
    <property type="evidence" value="ECO:0007669"/>
    <property type="project" value="UniProtKB-EC"/>
</dbReference>
<dbReference type="AlphaFoldDB" id="A0AAE1JRK6"/>
<proteinExistence type="predicted"/>
<dbReference type="PANTHER" id="PTHR13832:SF790">
    <property type="entry name" value="PROTEIN PHOSPHATASE 2C 22-RELATED"/>
    <property type="match status" value="1"/>
</dbReference>
<dbReference type="Gene3D" id="3.60.40.10">
    <property type="entry name" value="PPM-type phosphatase domain"/>
    <property type="match status" value="1"/>
</dbReference>
<keyword evidence="7" id="KW-0904">Protein phosphatase</keyword>
<evidence type="ECO:0000256" key="8">
    <source>
        <dbReference type="ARBA" id="ARBA00023211"/>
    </source>
</evidence>
<dbReference type="Proteomes" id="UP001293593">
    <property type="component" value="Unassembled WGS sequence"/>
</dbReference>
<dbReference type="PROSITE" id="PS51746">
    <property type="entry name" value="PPM_2"/>
    <property type="match status" value="1"/>
</dbReference>
<comment type="cofactor">
    <cofactor evidence="1">
        <name>Mn(2+)</name>
        <dbReference type="ChEBI" id="CHEBI:29035"/>
    </cofactor>
</comment>
<dbReference type="GO" id="GO:0046872">
    <property type="term" value="F:metal ion binding"/>
    <property type="evidence" value="ECO:0007669"/>
    <property type="project" value="UniProtKB-KW"/>
</dbReference>
<keyword evidence="8" id="KW-0464">Manganese</keyword>
<evidence type="ECO:0000256" key="5">
    <source>
        <dbReference type="ARBA" id="ARBA00022801"/>
    </source>
</evidence>
<evidence type="ECO:0000256" key="6">
    <source>
        <dbReference type="ARBA" id="ARBA00022842"/>
    </source>
</evidence>
<dbReference type="InterPro" id="IPR001932">
    <property type="entry name" value="PPM-type_phosphatase-like_dom"/>
</dbReference>
<reference evidence="10" key="1">
    <citation type="submission" date="2023-10" db="EMBL/GenBank/DDBJ databases">
        <title>Chromosome-level genome of the transformable northern wattle, Acacia crassicarpa.</title>
        <authorList>
            <person name="Massaro I."/>
            <person name="Sinha N.R."/>
            <person name="Poethig S."/>
            <person name="Leichty A.R."/>
        </authorList>
    </citation>
    <scope>NUCLEOTIDE SEQUENCE</scope>
    <source>
        <strain evidence="10">Acra3RX</strain>
        <tissue evidence="10">Leaf</tissue>
    </source>
</reference>
<keyword evidence="11" id="KW-1185">Reference proteome</keyword>
<keyword evidence="4" id="KW-0479">Metal-binding</keyword>
<comment type="cofactor">
    <cofactor evidence="2">
        <name>Mg(2+)</name>
        <dbReference type="ChEBI" id="CHEBI:18420"/>
    </cofactor>
</comment>
<evidence type="ECO:0000256" key="4">
    <source>
        <dbReference type="ARBA" id="ARBA00022723"/>
    </source>
</evidence>
<feature type="domain" description="PPM-type phosphatase" evidence="9">
    <location>
        <begin position="1"/>
        <end position="108"/>
    </location>
</feature>
<accession>A0AAE1JRK6</accession>
<evidence type="ECO:0000313" key="11">
    <source>
        <dbReference type="Proteomes" id="UP001293593"/>
    </source>
</evidence>
<dbReference type="EC" id="3.1.3.16" evidence="3"/>
<dbReference type="Pfam" id="PF00481">
    <property type="entry name" value="PP2C"/>
    <property type="match status" value="1"/>
</dbReference>
<evidence type="ECO:0000259" key="9">
    <source>
        <dbReference type="PROSITE" id="PS51746"/>
    </source>
</evidence>
<keyword evidence="5" id="KW-0378">Hydrolase</keyword>
<name>A0AAE1JRK6_9FABA</name>
<evidence type="ECO:0000256" key="1">
    <source>
        <dbReference type="ARBA" id="ARBA00001936"/>
    </source>
</evidence>
<keyword evidence="6" id="KW-0460">Magnesium</keyword>
<protein>
    <recommendedName>
        <fullName evidence="3">protein-serine/threonine phosphatase</fullName>
        <ecNumber evidence="3">3.1.3.16</ecNumber>
    </recommendedName>
</protein>
<evidence type="ECO:0000313" key="10">
    <source>
        <dbReference type="EMBL" id="KAK4275550.1"/>
    </source>
</evidence>
<evidence type="ECO:0000256" key="3">
    <source>
        <dbReference type="ARBA" id="ARBA00013081"/>
    </source>
</evidence>
<organism evidence="10 11">
    <name type="scientific">Acacia crassicarpa</name>
    <name type="common">northern wattle</name>
    <dbReference type="NCBI Taxonomy" id="499986"/>
    <lineage>
        <taxon>Eukaryota</taxon>
        <taxon>Viridiplantae</taxon>
        <taxon>Streptophyta</taxon>
        <taxon>Embryophyta</taxon>
        <taxon>Tracheophyta</taxon>
        <taxon>Spermatophyta</taxon>
        <taxon>Magnoliopsida</taxon>
        <taxon>eudicotyledons</taxon>
        <taxon>Gunneridae</taxon>
        <taxon>Pentapetalae</taxon>
        <taxon>rosids</taxon>
        <taxon>fabids</taxon>
        <taxon>Fabales</taxon>
        <taxon>Fabaceae</taxon>
        <taxon>Caesalpinioideae</taxon>
        <taxon>mimosoid clade</taxon>
        <taxon>Acacieae</taxon>
        <taxon>Acacia</taxon>
    </lineage>
</organism>
<dbReference type="EMBL" id="JAWXYG010000004">
    <property type="protein sequence ID" value="KAK4275550.1"/>
    <property type="molecule type" value="Genomic_DNA"/>
</dbReference>
<evidence type="ECO:0000256" key="7">
    <source>
        <dbReference type="ARBA" id="ARBA00022912"/>
    </source>
</evidence>
<dbReference type="PROSITE" id="PS01032">
    <property type="entry name" value="PPM_1"/>
    <property type="match status" value="1"/>
</dbReference>
<sequence>MEEVNLCVDNVLPNLGPKSHIDGPSAFYGVFDGHGGKHAADFACHHLPKFIVEDESFLSDIQKVVASAFWQTDNAFVNACSLYADHASGTTALAALVIGRFSSDLLSV</sequence>